<keyword evidence="3" id="KW-1185">Reference proteome</keyword>
<dbReference type="Pfam" id="PF18761">
    <property type="entry name" value="Heliorhodopsin"/>
    <property type="match status" value="1"/>
</dbReference>
<feature type="transmembrane region" description="Helical" evidence="1">
    <location>
        <begin position="63"/>
        <end position="87"/>
    </location>
</feature>
<evidence type="ECO:0000313" key="2">
    <source>
        <dbReference type="EMBL" id="RJT90600.1"/>
    </source>
</evidence>
<dbReference type="EMBL" id="QZVS01000058">
    <property type="protein sequence ID" value="RJT90600.1"/>
    <property type="molecule type" value="Genomic_DNA"/>
</dbReference>
<evidence type="ECO:0000256" key="1">
    <source>
        <dbReference type="SAM" id="Phobius"/>
    </source>
</evidence>
<protein>
    <submittedName>
        <fullName evidence="2">Uncharacterized protein</fullName>
    </submittedName>
</protein>
<dbReference type="Proteomes" id="UP000272015">
    <property type="component" value="Unassembled WGS sequence"/>
</dbReference>
<keyword evidence="1" id="KW-0812">Transmembrane</keyword>
<organism evidence="2 3">
    <name type="scientific">Cryobacterium melibiosiphilum</name>
    <dbReference type="NCBI Taxonomy" id="995039"/>
    <lineage>
        <taxon>Bacteria</taxon>
        <taxon>Bacillati</taxon>
        <taxon>Actinomycetota</taxon>
        <taxon>Actinomycetes</taxon>
        <taxon>Micrococcales</taxon>
        <taxon>Microbacteriaceae</taxon>
        <taxon>Cryobacterium</taxon>
    </lineage>
</organism>
<keyword evidence="1" id="KW-0472">Membrane</keyword>
<feature type="transmembrane region" description="Helical" evidence="1">
    <location>
        <begin position="154"/>
        <end position="177"/>
    </location>
</feature>
<sequence>MNQRIRRLRTFNRLAATAHLLLAAGLASALVLLGEPVSATGALDLFFGGRDVAISAGQSTLYVGMALVLFLLVSTVMHFLVSAPTAFHYTIGIKTGHNTYRWVDFALSSTILLWVLAEITAIAHTSAFIVLVVANVALLAVGARLEKTDTPGRALYPGLLIGALVAALPWLALLLYVMGPGSTGETRPAVFVFALVLTVFVSAGAFTLNQLLPHFRAGPWRDFVFGEGVYIALTLITKAALVAQIVVAAVLPRLIA</sequence>
<name>A0A3A5MKG8_9MICO</name>
<feature type="transmembrane region" description="Helical" evidence="1">
    <location>
        <begin position="189"/>
        <end position="208"/>
    </location>
</feature>
<proteinExistence type="predicted"/>
<feature type="transmembrane region" description="Helical" evidence="1">
    <location>
        <begin position="229"/>
        <end position="251"/>
    </location>
</feature>
<dbReference type="InterPro" id="IPR041113">
    <property type="entry name" value="Heliorhodopsin"/>
</dbReference>
<gene>
    <name evidence="2" type="ORF">D6T64_03525</name>
</gene>
<reference evidence="2 3" key="1">
    <citation type="submission" date="2018-09" db="EMBL/GenBank/DDBJ databases">
        <title>Novel species of Cryobacterium.</title>
        <authorList>
            <person name="Liu Q."/>
            <person name="Xin Y.-H."/>
        </authorList>
    </citation>
    <scope>NUCLEOTIDE SEQUENCE [LARGE SCALE GENOMIC DNA]</scope>
    <source>
        <strain evidence="2 3">Hh39</strain>
    </source>
</reference>
<evidence type="ECO:0000313" key="3">
    <source>
        <dbReference type="Proteomes" id="UP000272015"/>
    </source>
</evidence>
<dbReference type="NCBIfam" id="NF038020">
    <property type="entry name" value="HeR"/>
    <property type="match status" value="1"/>
</dbReference>
<keyword evidence="1" id="KW-1133">Transmembrane helix</keyword>
<dbReference type="AlphaFoldDB" id="A0A3A5MKG8"/>
<comment type="caution">
    <text evidence="2">The sequence shown here is derived from an EMBL/GenBank/DDBJ whole genome shotgun (WGS) entry which is preliminary data.</text>
</comment>
<accession>A0A3A5MKG8</accession>
<feature type="transmembrane region" description="Helical" evidence="1">
    <location>
        <begin position="99"/>
        <end position="116"/>
    </location>
</feature>